<organism evidence="1 2">
    <name type="scientific">Catenibacillus scindens</name>
    <dbReference type="NCBI Taxonomy" id="673271"/>
    <lineage>
        <taxon>Bacteria</taxon>
        <taxon>Bacillati</taxon>
        <taxon>Bacillota</taxon>
        <taxon>Clostridia</taxon>
        <taxon>Lachnospirales</taxon>
        <taxon>Lachnospiraceae</taxon>
        <taxon>Catenibacillus</taxon>
    </lineage>
</organism>
<name>A0A7W8M442_9FIRM</name>
<keyword evidence="1" id="KW-0240">DNA-directed RNA polymerase</keyword>
<accession>A0A7W8M442</accession>
<dbReference type="GO" id="GO:0000428">
    <property type="term" value="C:DNA-directed RNA polymerase complex"/>
    <property type="evidence" value="ECO:0007669"/>
    <property type="project" value="UniProtKB-KW"/>
</dbReference>
<evidence type="ECO:0000313" key="1">
    <source>
        <dbReference type="EMBL" id="MBB5263454.1"/>
    </source>
</evidence>
<comment type="caution">
    <text evidence="1">The sequence shown here is derived from an EMBL/GenBank/DDBJ whole genome shotgun (WGS) entry which is preliminary data.</text>
</comment>
<proteinExistence type="predicted"/>
<dbReference type="EMBL" id="JACHFW010000001">
    <property type="protein sequence ID" value="MBB5263454.1"/>
    <property type="molecule type" value="Genomic_DNA"/>
</dbReference>
<protein>
    <submittedName>
        <fullName evidence="1">DNA-directed RNA polymerase subunit RPC12/RpoP</fullName>
    </submittedName>
</protein>
<dbReference type="RefSeq" id="WP_183771186.1">
    <property type="nucleotide sequence ID" value="NZ_JACHFW010000001.1"/>
</dbReference>
<dbReference type="AlphaFoldDB" id="A0A7W8M442"/>
<keyword evidence="2" id="KW-1185">Reference proteome</keyword>
<dbReference type="Proteomes" id="UP000543642">
    <property type="component" value="Unassembled WGS sequence"/>
</dbReference>
<gene>
    <name evidence="1" type="ORF">HNP82_000548</name>
</gene>
<sequence length="61" mass="6858">MNTGPDRILKKQLCPNCSKRIFDICAPNSGHVIVELKCPHCKKIVTVDYQSADRHCKDMTG</sequence>
<keyword evidence="1" id="KW-0804">Transcription</keyword>
<evidence type="ECO:0000313" key="2">
    <source>
        <dbReference type="Proteomes" id="UP000543642"/>
    </source>
</evidence>
<reference evidence="1 2" key="1">
    <citation type="submission" date="2020-08" db="EMBL/GenBank/DDBJ databases">
        <title>Genomic Encyclopedia of Type Strains, Phase IV (KMG-IV): sequencing the most valuable type-strain genomes for metagenomic binning, comparative biology and taxonomic classification.</title>
        <authorList>
            <person name="Goeker M."/>
        </authorList>
    </citation>
    <scope>NUCLEOTIDE SEQUENCE [LARGE SCALE GENOMIC DNA]</scope>
    <source>
        <strain evidence="1 2">DSM 106146</strain>
    </source>
</reference>